<dbReference type="OrthoDB" id="1732140at2759"/>
<organism evidence="2 3">
    <name type="scientific">Prunus yedoensis var. nudiflora</name>
    <dbReference type="NCBI Taxonomy" id="2094558"/>
    <lineage>
        <taxon>Eukaryota</taxon>
        <taxon>Viridiplantae</taxon>
        <taxon>Streptophyta</taxon>
        <taxon>Embryophyta</taxon>
        <taxon>Tracheophyta</taxon>
        <taxon>Spermatophyta</taxon>
        <taxon>Magnoliopsida</taxon>
        <taxon>eudicotyledons</taxon>
        <taxon>Gunneridae</taxon>
        <taxon>Pentapetalae</taxon>
        <taxon>rosids</taxon>
        <taxon>fabids</taxon>
        <taxon>Rosales</taxon>
        <taxon>Rosaceae</taxon>
        <taxon>Amygdaloideae</taxon>
        <taxon>Amygdaleae</taxon>
        <taxon>Prunus</taxon>
    </lineage>
</organism>
<dbReference type="Proteomes" id="UP000250321">
    <property type="component" value="Unassembled WGS sequence"/>
</dbReference>
<evidence type="ECO:0000313" key="3">
    <source>
        <dbReference type="Proteomes" id="UP000250321"/>
    </source>
</evidence>
<name>A0A314ZSH3_PRUYE</name>
<protein>
    <submittedName>
        <fullName evidence="2">Uncharacterized protein</fullName>
    </submittedName>
</protein>
<dbReference type="AlphaFoldDB" id="A0A314ZSH3"/>
<dbReference type="EMBL" id="PJQY01001177">
    <property type="protein sequence ID" value="PQQ04906.1"/>
    <property type="molecule type" value="Genomic_DNA"/>
</dbReference>
<sequence length="67" mass="7357">MEIAEGLLGKLGRQCYAVLCLGVILLGVTLANYVGAEEQKDPMERTRRRLRAIHGLPLRPSGCLHKA</sequence>
<evidence type="ECO:0000256" key="1">
    <source>
        <dbReference type="SAM" id="Phobius"/>
    </source>
</evidence>
<evidence type="ECO:0000313" key="2">
    <source>
        <dbReference type="EMBL" id="PQQ04906.1"/>
    </source>
</evidence>
<accession>A0A314ZSH3</accession>
<keyword evidence="1" id="KW-1133">Transmembrane helix</keyword>
<keyword evidence="1" id="KW-0812">Transmembrane</keyword>
<keyword evidence="1" id="KW-0472">Membrane</keyword>
<feature type="transmembrane region" description="Helical" evidence="1">
    <location>
        <begin position="16"/>
        <end position="35"/>
    </location>
</feature>
<proteinExistence type="predicted"/>
<reference evidence="2 3" key="1">
    <citation type="submission" date="2018-02" db="EMBL/GenBank/DDBJ databases">
        <title>Draft genome of wild Prunus yedoensis var. nudiflora.</title>
        <authorList>
            <person name="Baek S."/>
            <person name="Kim J.-H."/>
            <person name="Choi K."/>
            <person name="Kim G.-B."/>
            <person name="Cho A."/>
            <person name="Jang H."/>
            <person name="Shin C.-H."/>
            <person name="Yu H.-J."/>
            <person name="Mun J.-H."/>
        </authorList>
    </citation>
    <scope>NUCLEOTIDE SEQUENCE [LARGE SCALE GENOMIC DNA]</scope>
    <source>
        <strain evidence="3">cv. Jeju island</strain>
        <tissue evidence="2">Leaf</tissue>
    </source>
</reference>
<gene>
    <name evidence="2" type="ORF">Pyn_30304</name>
</gene>
<keyword evidence="3" id="KW-1185">Reference proteome</keyword>
<comment type="caution">
    <text evidence="2">The sequence shown here is derived from an EMBL/GenBank/DDBJ whole genome shotgun (WGS) entry which is preliminary data.</text>
</comment>